<dbReference type="InterPro" id="IPR025714">
    <property type="entry name" value="Methyltranfer_dom"/>
</dbReference>
<dbReference type="InterPro" id="IPR029063">
    <property type="entry name" value="SAM-dependent_MTases_sf"/>
</dbReference>
<evidence type="ECO:0000313" key="2">
    <source>
        <dbReference type="EMBL" id="PVH96936.1"/>
    </source>
</evidence>
<reference evidence="2 3" key="1">
    <citation type="journal article" date="2018" name="Sci. Rep.">
        <title>Comparative genomics provides insights into the lifestyle and reveals functional heterogeneity of dark septate endophytic fungi.</title>
        <authorList>
            <person name="Knapp D.G."/>
            <person name="Nemeth J.B."/>
            <person name="Barry K."/>
            <person name="Hainaut M."/>
            <person name="Henrissat B."/>
            <person name="Johnson J."/>
            <person name="Kuo A."/>
            <person name="Lim J.H.P."/>
            <person name="Lipzen A."/>
            <person name="Nolan M."/>
            <person name="Ohm R.A."/>
            <person name="Tamas L."/>
            <person name="Grigoriev I.V."/>
            <person name="Spatafora J.W."/>
            <person name="Nagy L.G."/>
            <person name="Kovacs G.M."/>
        </authorList>
    </citation>
    <scope>NUCLEOTIDE SEQUENCE [LARGE SCALE GENOMIC DNA]</scope>
    <source>
        <strain evidence="2 3">DSE2036</strain>
    </source>
</reference>
<dbReference type="Pfam" id="PF13847">
    <property type="entry name" value="Methyltransf_31"/>
    <property type="match status" value="1"/>
</dbReference>
<keyword evidence="2" id="KW-0489">Methyltransferase</keyword>
<accession>A0A2V1DFK1</accession>
<gene>
    <name evidence="2" type="ORF">DM02DRAFT_686617</name>
</gene>
<dbReference type="GO" id="GO:0032259">
    <property type="term" value="P:methylation"/>
    <property type="evidence" value="ECO:0007669"/>
    <property type="project" value="UniProtKB-KW"/>
</dbReference>
<evidence type="ECO:0000259" key="1">
    <source>
        <dbReference type="Pfam" id="PF13847"/>
    </source>
</evidence>
<feature type="domain" description="Methyltransferase" evidence="1">
    <location>
        <begin position="38"/>
        <end position="145"/>
    </location>
</feature>
<dbReference type="AlphaFoldDB" id="A0A2V1DFK1"/>
<keyword evidence="2" id="KW-0808">Transferase</keyword>
<sequence>MEDEEALDTWIAIHGERLLKDLAGFLLPKIDAMRQANPNLRLLDVGNEGDKMAPTFARLIPNIHVTSIIPNSQLQEMQESAEKAGITNIVFKQGALKNLPFDNDTFDVTHAQHMLCQTPEPWDVLREMLRVTKKGGVVAIHELDWESLLFWPELLGLIKFQDTTLKMFAIFGGSTTAARELMPWALKAGARRSQITLNYDIWQSVTQSARENSGKLYIDRIQTHETFAKLRDMDMLKNYDLEEMVRDLREWSWRDDASEAMFSGSMLIVK</sequence>
<dbReference type="STRING" id="97972.A0A2V1DFK1"/>
<name>A0A2V1DFK1_9PLEO</name>
<dbReference type="Proteomes" id="UP000244855">
    <property type="component" value="Unassembled WGS sequence"/>
</dbReference>
<dbReference type="GO" id="GO:0008168">
    <property type="term" value="F:methyltransferase activity"/>
    <property type="evidence" value="ECO:0007669"/>
    <property type="project" value="UniProtKB-KW"/>
</dbReference>
<dbReference type="OrthoDB" id="10017101at2759"/>
<dbReference type="PANTHER" id="PTHR43591">
    <property type="entry name" value="METHYLTRANSFERASE"/>
    <property type="match status" value="1"/>
</dbReference>
<evidence type="ECO:0000313" key="3">
    <source>
        <dbReference type="Proteomes" id="UP000244855"/>
    </source>
</evidence>
<dbReference type="Gene3D" id="3.40.50.150">
    <property type="entry name" value="Vaccinia Virus protein VP39"/>
    <property type="match status" value="1"/>
</dbReference>
<dbReference type="SUPFAM" id="SSF53335">
    <property type="entry name" value="S-adenosyl-L-methionine-dependent methyltransferases"/>
    <property type="match status" value="1"/>
</dbReference>
<protein>
    <submittedName>
        <fullName evidence="2">S-adenosyl-L-methionine-dependent methyltransferase</fullName>
    </submittedName>
</protein>
<keyword evidence="3" id="KW-1185">Reference proteome</keyword>
<dbReference type="CDD" id="cd02440">
    <property type="entry name" value="AdoMet_MTases"/>
    <property type="match status" value="1"/>
</dbReference>
<proteinExistence type="predicted"/>
<organism evidence="2 3">
    <name type="scientific">Periconia macrospinosa</name>
    <dbReference type="NCBI Taxonomy" id="97972"/>
    <lineage>
        <taxon>Eukaryota</taxon>
        <taxon>Fungi</taxon>
        <taxon>Dikarya</taxon>
        <taxon>Ascomycota</taxon>
        <taxon>Pezizomycotina</taxon>
        <taxon>Dothideomycetes</taxon>
        <taxon>Pleosporomycetidae</taxon>
        <taxon>Pleosporales</taxon>
        <taxon>Massarineae</taxon>
        <taxon>Periconiaceae</taxon>
        <taxon>Periconia</taxon>
    </lineage>
</organism>
<dbReference type="EMBL" id="KZ805450">
    <property type="protein sequence ID" value="PVH96936.1"/>
    <property type="molecule type" value="Genomic_DNA"/>
</dbReference>